<gene>
    <name evidence="3" type="ORF">PFDSM3638_05285</name>
</gene>
<dbReference type="InterPro" id="IPR011819">
    <property type="entry name" value="AspKin_pair"/>
</dbReference>
<dbReference type="EMBL" id="CP023154">
    <property type="protein sequence ID" value="QEK78713.1"/>
    <property type="molecule type" value="Genomic_DNA"/>
</dbReference>
<dbReference type="PANTHER" id="PTHR21499:SF70">
    <property type="entry name" value="ASPARTOKINASE"/>
    <property type="match status" value="1"/>
</dbReference>
<dbReference type="Pfam" id="PF00696">
    <property type="entry name" value="AA_kinase"/>
    <property type="match status" value="1"/>
</dbReference>
<dbReference type="RefSeq" id="WP_011012189.1">
    <property type="nucleotide sequence ID" value="NC_003413.1"/>
</dbReference>
<keyword evidence="3" id="KW-0808">Transferase</keyword>
<evidence type="ECO:0000313" key="4">
    <source>
        <dbReference type="Proteomes" id="UP000324354"/>
    </source>
</evidence>
<evidence type="ECO:0000256" key="1">
    <source>
        <dbReference type="ARBA" id="ARBA00010122"/>
    </source>
</evidence>
<dbReference type="NCBIfam" id="TIGR02078">
    <property type="entry name" value="AspKin_pair"/>
    <property type="match status" value="1"/>
</dbReference>
<dbReference type="GO" id="GO:0009090">
    <property type="term" value="P:homoserine biosynthetic process"/>
    <property type="evidence" value="ECO:0007669"/>
    <property type="project" value="TreeGrafter"/>
</dbReference>
<dbReference type="InterPro" id="IPR018042">
    <property type="entry name" value="Aspartate_kinase_CS"/>
</dbReference>
<proteinExistence type="inferred from homology"/>
<dbReference type="PROSITE" id="PS00324">
    <property type="entry name" value="ASPARTOKINASE"/>
    <property type="match status" value="1"/>
</dbReference>
<dbReference type="GO" id="GO:0005829">
    <property type="term" value="C:cytosol"/>
    <property type="evidence" value="ECO:0007669"/>
    <property type="project" value="TreeGrafter"/>
</dbReference>
<evidence type="ECO:0000313" key="3">
    <source>
        <dbReference type="EMBL" id="QEK78713.1"/>
    </source>
</evidence>
<dbReference type="GeneID" id="41712863"/>
<comment type="similarity">
    <text evidence="1">Belongs to the aspartokinase family.</text>
</comment>
<sequence>MIVLKFGGSSIKYDFEEATNLALSLFEDDAVIVVVSAIKGITDKLILYSQTLDKTIATKIASEYVSFAKSHGIDPVILKPYLDELFNLPDLPEEALRDYILSLGEVLSAVIFSASIGGKFVPSWDIFEAEGNFGNAFIDIKSSKKKFKRVFEVLEEGYIPVIPGFTAGKDGYILTLGRGGSDYSGVAAGVLGKAKLVAIMSDVEGIYTADPKLVPSARLIPYVSYDEIIISSKHGMRALQWKAAELAKEYKIPVLFGRTRNWRMGTLMSERSSGMPLMTYKDGLLLVNVTEEIKYPIIAEGPFWKLYKVSQEEGIHLMRELHTKLFQPSFIQYSVYKSSENGQKTQEFNEKISIEQGENRKIYYSEEEVNLPG</sequence>
<accession>A0A5C0XP27</accession>
<dbReference type="Proteomes" id="UP000324354">
    <property type="component" value="Chromosome"/>
</dbReference>
<protein>
    <submittedName>
        <fullName evidence="3">Aspartate kinase</fullName>
        <ecNumber evidence="3">2.7.2.4</ecNumber>
    </submittedName>
</protein>
<dbReference type="CDD" id="cd04234">
    <property type="entry name" value="AAK_AK"/>
    <property type="match status" value="1"/>
</dbReference>
<evidence type="ECO:0000259" key="2">
    <source>
        <dbReference type="Pfam" id="PF00696"/>
    </source>
</evidence>
<dbReference type="NCBIfam" id="NF006234">
    <property type="entry name" value="PRK08373.1"/>
    <property type="match status" value="1"/>
</dbReference>
<dbReference type="GO" id="GO:0004072">
    <property type="term" value="F:aspartate kinase activity"/>
    <property type="evidence" value="ECO:0007669"/>
    <property type="project" value="UniProtKB-EC"/>
</dbReference>
<dbReference type="PANTHER" id="PTHR21499">
    <property type="entry name" value="ASPARTATE KINASE"/>
    <property type="match status" value="1"/>
</dbReference>
<dbReference type="AlphaFoldDB" id="A0A5C0XP27"/>
<feature type="domain" description="Aspartate/glutamate/uridylate kinase" evidence="2">
    <location>
        <begin position="1"/>
        <end position="255"/>
    </location>
</feature>
<dbReference type="InterPro" id="IPR036393">
    <property type="entry name" value="AceGlu_kinase-like_sf"/>
</dbReference>
<keyword evidence="3" id="KW-0418">Kinase</keyword>
<reference evidence="3 4" key="1">
    <citation type="submission" date="2017-08" db="EMBL/GenBank/DDBJ databases">
        <title>Resequencing and Reannotation of the genome of Pyrococcus furiosus type strain DSM3638.</title>
        <authorList>
            <person name="Reichelt R.M."/>
            <person name="Bunk B."/>
        </authorList>
    </citation>
    <scope>NUCLEOTIDE SEQUENCE [LARGE SCALE GENOMIC DNA]</scope>
    <source>
        <strain evidence="3 4">DSM 3638</strain>
    </source>
</reference>
<dbReference type="EC" id="2.7.2.4" evidence="3"/>
<name>A0A5C0XP27_PYRFU</name>
<dbReference type="GO" id="GO:0009089">
    <property type="term" value="P:lysine biosynthetic process via diaminopimelate"/>
    <property type="evidence" value="ECO:0007669"/>
    <property type="project" value="TreeGrafter"/>
</dbReference>
<dbReference type="SUPFAM" id="SSF53633">
    <property type="entry name" value="Carbamate kinase-like"/>
    <property type="match status" value="1"/>
</dbReference>
<dbReference type="GeneID" id="13301660"/>
<dbReference type="Gene3D" id="3.40.1160.10">
    <property type="entry name" value="Acetylglutamate kinase-like"/>
    <property type="match status" value="1"/>
</dbReference>
<organism evidence="3 4">
    <name type="scientific">Pyrococcus furiosus (strain ATCC 43587 / DSM 3638 / JCM 8422 / Vc1)</name>
    <dbReference type="NCBI Taxonomy" id="186497"/>
    <lineage>
        <taxon>Archaea</taxon>
        <taxon>Methanobacteriati</taxon>
        <taxon>Methanobacteriota</taxon>
        <taxon>Thermococci</taxon>
        <taxon>Thermococcales</taxon>
        <taxon>Thermococcaceae</taxon>
        <taxon>Pyrococcus</taxon>
    </lineage>
</organism>
<dbReference type="InterPro" id="IPR001048">
    <property type="entry name" value="Asp/Glu/Uridylate_kinase"/>
</dbReference>
<dbReference type="OrthoDB" id="8904at2157"/>